<evidence type="ECO:0000256" key="4">
    <source>
        <dbReference type="ARBA" id="ARBA00022989"/>
    </source>
</evidence>
<dbReference type="InterPro" id="IPR001757">
    <property type="entry name" value="P_typ_ATPase"/>
</dbReference>
<keyword evidence="3 8" id="KW-0812">Transmembrane</keyword>
<feature type="transmembrane region" description="Helical" evidence="8">
    <location>
        <begin position="560"/>
        <end position="580"/>
    </location>
</feature>
<comment type="caution">
    <text evidence="11">The sequence shown here is derived from an EMBL/GenBank/DDBJ whole genome shotgun (WGS) entry which is preliminary data.</text>
</comment>
<proteinExistence type="inferred from homology"/>
<evidence type="ECO:0000256" key="5">
    <source>
        <dbReference type="ARBA" id="ARBA00023136"/>
    </source>
</evidence>
<keyword evidence="8" id="KW-0547">Nucleotide-binding</keyword>
<dbReference type="PANTHER" id="PTHR48085">
    <property type="entry name" value="CADMIUM/ZINC-TRANSPORTING ATPASE HMA2-RELATED"/>
    <property type="match status" value="1"/>
</dbReference>
<feature type="transmembrane region" description="Helical" evidence="8">
    <location>
        <begin position="31"/>
        <end position="49"/>
    </location>
</feature>
<comment type="subcellular location">
    <subcellularLocation>
        <location evidence="8">Cell membrane</location>
    </subcellularLocation>
    <subcellularLocation>
        <location evidence="1">Membrane</location>
    </subcellularLocation>
</comment>
<gene>
    <name evidence="11" type="ORF">JJQ90_21040</name>
</gene>
<dbReference type="SFLD" id="SFLDS00003">
    <property type="entry name" value="Haloacid_Dehalogenase"/>
    <property type="match status" value="1"/>
</dbReference>
<evidence type="ECO:0000259" key="9">
    <source>
        <dbReference type="Pfam" id="PF00122"/>
    </source>
</evidence>
<keyword evidence="12" id="KW-1185">Reference proteome</keyword>
<feature type="domain" description="P-type ATPase A" evidence="9">
    <location>
        <begin position="111"/>
        <end position="209"/>
    </location>
</feature>
<dbReference type="InterPro" id="IPR027256">
    <property type="entry name" value="P-typ_ATPase_IB"/>
</dbReference>
<keyword evidence="8" id="KW-1003">Cell membrane</keyword>
<evidence type="ECO:0000259" key="10">
    <source>
        <dbReference type="Pfam" id="PF01814"/>
    </source>
</evidence>
<dbReference type="InterPro" id="IPR012312">
    <property type="entry name" value="Hemerythrin-like"/>
</dbReference>
<accession>A0ABS6HFZ6</accession>
<protein>
    <recommendedName>
        <fullName evidence="6">P-type Zn(2+) transporter</fullName>
        <ecNumber evidence="6">7.2.2.12</ecNumber>
    </recommendedName>
</protein>
<feature type="transmembrane region" description="Helical" evidence="8">
    <location>
        <begin position="251"/>
        <end position="273"/>
    </location>
</feature>
<dbReference type="Pfam" id="PF01814">
    <property type="entry name" value="Hemerythrin"/>
    <property type="match status" value="1"/>
</dbReference>
<feature type="transmembrane region" description="Helical" evidence="8">
    <location>
        <begin position="61"/>
        <end position="87"/>
    </location>
</feature>
<keyword evidence="5 8" id="KW-0472">Membrane</keyword>
<sequence>MRRHLLLIWAMAGLSVGAGLLLAGRGDLAPWAFGLTCLPVALHVALNLARALLGGRLGVDVVALAAMLGALAVGEAAAAAVIALMVAGGEALEEWAQGRARDALTSLMARAPRLALRLEGEAVAEVPVAEIRPGDLLLIRPGAQIPADGRLEGDAATLDESALTGEALPVSLAPGAALRSGAVNAGAAFRMRAGQSAEASTYAAIIRLTRQAAEARAPLARLADRWALGFTAATALLAGGAWMFSGDPLRAVAVLVVATPCPLILAAPVALMAGIGRAARRGIVVKGGGALERLARLRTVVFDKTGTLTPGQPRLAAMDADPALGREAGLRLAAALAQGSTHPVSAALVAAAAARGLVLPVPDRVEEVAGGGLSGQVEGQALLLGSEGFLRDQGIAPQPGFGLTAEVAAAAGSVAWLAVEGRMAAAFVMADGLRQDAPRAVRRLRALGITRIVLLSGDREAAVAPIGRALRLDAVLAEQSPEQKLAAIRAEVGAAPTAMVGDGVNDAPALAAADVGIAMGAAGTAAAAEAGDVVLLVDRVDRVAEAVAIARRSRAIALRAIWLGMALSGLAMGFAAAGLLPPLAGALVQEAIDVAAILYALTALRPGREDAAPAVLPEAAGLVARHGEHAGLRQLAEALGAAATRPDLPVLAALEARLRAELLPHQRAEEQTLYPEAARLLGGQDPMAPLIRMHAEIETLAERLATLLRHAATAGVAAGEAELRRTLFALEALLRLHLAVEEEVLAGLDAPEKSGR</sequence>
<evidence type="ECO:0000256" key="7">
    <source>
        <dbReference type="ARBA" id="ARBA00047308"/>
    </source>
</evidence>
<dbReference type="EMBL" id="JAERQM010000007">
    <property type="protein sequence ID" value="MBU8546220.1"/>
    <property type="molecule type" value="Genomic_DNA"/>
</dbReference>
<name>A0ABS6HFZ6_9PROT</name>
<dbReference type="RefSeq" id="WP_216878241.1">
    <property type="nucleotide sequence ID" value="NZ_JAERQM010000007.1"/>
</dbReference>
<feature type="transmembrane region" description="Helical" evidence="8">
    <location>
        <begin position="6"/>
        <end position="24"/>
    </location>
</feature>
<evidence type="ECO:0000256" key="6">
    <source>
        <dbReference type="ARBA" id="ARBA00039097"/>
    </source>
</evidence>
<dbReference type="InterPro" id="IPR051014">
    <property type="entry name" value="Cation_Transport_ATPase_IB"/>
</dbReference>
<dbReference type="Pfam" id="PF00702">
    <property type="entry name" value="Hydrolase"/>
    <property type="match status" value="1"/>
</dbReference>
<dbReference type="NCBIfam" id="TIGR01525">
    <property type="entry name" value="ATPase-IB_hvy"/>
    <property type="match status" value="1"/>
</dbReference>
<evidence type="ECO:0000256" key="1">
    <source>
        <dbReference type="ARBA" id="ARBA00004370"/>
    </source>
</evidence>
<feature type="domain" description="Hemerythrin-like" evidence="10">
    <location>
        <begin position="627"/>
        <end position="746"/>
    </location>
</feature>
<dbReference type="Proteomes" id="UP000689967">
    <property type="component" value="Unassembled WGS sequence"/>
</dbReference>
<dbReference type="NCBIfam" id="TIGR01494">
    <property type="entry name" value="ATPase_P-type"/>
    <property type="match status" value="2"/>
</dbReference>
<comment type="similarity">
    <text evidence="2 8">Belongs to the cation transport ATPase (P-type) (TC 3.A.3) family. Type IB subfamily.</text>
</comment>
<dbReference type="SFLD" id="SFLDF00027">
    <property type="entry name" value="p-type_atpase"/>
    <property type="match status" value="1"/>
</dbReference>
<evidence type="ECO:0000256" key="3">
    <source>
        <dbReference type="ARBA" id="ARBA00022692"/>
    </source>
</evidence>
<comment type="catalytic activity">
    <reaction evidence="7">
        <text>Zn(2+)(in) + ATP + H2O = Zn(2+)(out) + ADP + phosphate + H(+)</text>
        <dbReference type="Rhea" id="RHEA:20621"/>
        <dbReference type="ChEBI" id="CHEBI:15377"/>
        <dbReference type="ChEBI" id="CHEBI:15378"/>
        <dbReference type="ChEBI" id="CHEBI:29105"/>
        <dbReference type="ChEBI" id="CHEBI:30616"/>
        <dbReference type="ChEBI" id="CHEBI:43474"/>
        <dbReference type="ChEBI" id="CHEBI:456216"/>
        <dbReference type="EC" id="7.2.2.12"/>
    </reaction>
</comment>
<dbReference type="SFLD" id="SFLDG00002">
    <property type="entry name" value="C1.7:_P-type_atpase_like"/>
    <property type="match status" value="1"/>
</dbReference>
<dbReference type="EC" id="7.2.2.12" evidence="6"/>
<keyword evidence="4 8" id="KW-1133">Transmembrane helix</keyword>
<dbReference type="InterPro" id="IPR018303">
    <property type="entry name" value="ATPase_P-typ_P_site"/>
</dbReference>
<reference evidence="11 12" key="1">
    <citation type="submission" date="2021-01" db="EMBL/GenBank/DDBJ databases">
        <title>Roseomonas sp. nov, a bacterium isolated from an oil production mixture in Yumen Oilfield.</title>
        <authorList>
            <person name="Wu D."/>
        </authorList>
    </citation>
    <scope>NUCLEOTIDE SEQUENCE [LARGE SCALE GENOMIC DNA]</scope>
    <source>
        <strain evidence="11 12">ROY-5-3</strain>
    </source>
</reference>
<dbReference type="PROSITE" id="PS00154">
    <property type="entry name" value="ATPASE_E1_E2"/>
    <property type="match status" value="1"/>
</dbReference>
<dbReference type="Pfam" id="PF00122">
    <property type="entry name" value="E1-E2_ATPase"/>
    <property type="match status" value="1"/>
</dbReference>
<dbReference type="InterPro" id="IPR059000">
    <property type="entry name" value="ATPase_P-type_domA"/>
</dbReference>
<organism evidence="11 12">
    <name type="scientific">Falsiroseomonas oleicola</name>
    <dbReference type="NCBI Taxonomy" id="2801474"/>
    <lineage>
        <taxon>Bacteria</taxon>
        <taxon>Pseudomonadati</taxon>
        <taxon>Pseudomonadota</taxon>
        <taxon>Alphaproteobacteria</taxon>
        <taxon>Acetobacterales</taxon>
        <taxon>Roseomonadaceae</taxon>
        <taxon>Falsiroseomonas</taxon>
    </lineage>
</organism>
<feature type="transmembrane region" description="Helical" evidence="8">
    <location>
        <begin position="226"/>
        <end position="245"/>
    </location>
</feature>
<evidence type="ECO:0000313" key="11">
    <source>
        <dbReference type="EMBL" id="MBU8546220.1"/>
    </source>
</evidence>
<dbReference type="PANTHER" id="PTHR48085:SF5">
    <property type="entry name" value="CADMIUM_ZINC-TRANSPORTING ATPASE HMA4-RELATED"/>
    <property type="match status" value="1"/>
</dbReference>
<evidence type="ECO:0000313" key="12">
    <source>
        <dbReference type="Proteomes" id="UP000689967"/>
    </source>
</evidence>
<evidence type="ECO:0000256" key="2">
    <source>
        <dbReference type="ARBA" id="ARBA00006024"/>
    </source>
</evidence>
<evidence type="ECO:0000256" key="8">
    <source>
        <dbReference type="RuleBase" id="RU362081"/>
    </source>
</evidence>
<keyword evidence="8" id="KW-0067">ATP-binding</keyword>
<keyword evidence="8" id="KW-0479">Metal-binding</keyword>
<dbReference type="InterPro" id="IPR044492">
    <property type="entry name" value="P_typ_ATPase_HD_dom"/>
</dbReference>